<comment type="caution">
    <text evidence="1">The sequence shown here is derived from an EMBL/GenBank/DDBJ whole genome shotgun (WGS) entry which is preliminary data.</text>
</comment>
<name>A0ACC3YRK0_COLTU</name>
<dbReference type="Proteomes" id="UP000805649">
    <property type="component" value="Unassembled WGS sequence"/>
</dbReference>
<protein>
    <submittedName>
        <fullName evidence="1">Uncharacterized protein</fullName>
    </submittedName>
</protein>
<proteinExistence type="predicted"/>
<evidence type="ECO:0000313" key="1">
    <source>
        <dbReference type="EMBL" id="KAL0934530.1"/>
    </source>
</evidence>
<evidence type="ECO:0000313" key="2">
    <source>
        <dbReference type="Proteomes" id="UP000805649"/>
    </source>
</evidence>
<accession>A0ACC3YRK0</accession>
<dbReference type="EMBL" id="VUJX02000007">
    <property type="protein sequence ID" value="KAL0934530.1"/>
    <property type="molecule type" value="Genomic_DNA"/>
</dbReference>
<gene>
    <name evidence="1" type="ORF">CTRU02_211329</name>
</gene>
<sequence length="75" mass="8152">MRVTAFIFSALFASALAETSGYCCTKNSNDQVVSHNDQTRACCNGRWDGTECWVASNLDPLTKCCRSKGSAMCAF</sequence>
<reference evidence="1 2" key="1">
    <citation type="journal article" date="2020" name="Phytopathology">
        <title>Genome Sequence Resources of Colletotrichum truncatum, C. plurivorum, C. musicola, and C. sojae: Four Species Pathogenic to Soybean (Glycine max).</title>
        <authorList>
            <person name="Rogerio F."/>
            <person name="Boufleur T.R."/>
            <person name="Ciampi-Guillardi M."/>
            <person name="Sukno S.A."/>
            <person name="Thon M.R."/>
            <person name="Massola Junior N.S."/>
            <person name="Baroncelli R."/>
        </authorList>
    </citation>
    <scope>NUCLEOTIDE SEQUENCE [LARGE SCALE GENOMIC DNA]</scope>
    <source>
        <strain evidence="1 2">CMES1059</strain>
    </source>
</reference>
<organism evidence="1 2">
    <name type="scientific">Colletotrichum truncatum</name>
    <name type="common">Anthracnose fungus</name>
    <name type="synonym">Colletotrichum capsici</name>
    <dbReference type="NCBI Taxonomy" id="5467"/>
    <lineage>
        <taxon>Eukaryota</taxon>
        <taxon>Fungi</taxon>
        <taxon>Dikarya</taxon>
        <taxon>Ascomycota</taxon>
        <taxon>Pezizomycotina</taxon>
        <taxon>Sordariomycetes</taxon>
        <taxon>Hypocreomycetidae</taxon>
        <taxon>Glomerellales</taxon>
        <taxon>Glomerellaceae</taxon>
        <taxon>Colletotrichum</taxon>
        <taxon>Colletotrichum truncatum species complex</taxon>
    </lineage>
</organism>
<keyword evidence="2" id="KW-1185">Reference proteome</keyword>